<dbReference type="PANTHER" id="PTHR10806:SF6">
    <property type="entry name" value="SIGNAL PEPTIDASE COMPLEX CATALYTIC SUBUNIT SEC11"/>
    <property type="match status" value="1"/>
</dbReference>
<organism evidence="7 8">
    <name type="scientific">Roseburia amylophila</name>
    <dbReference type="NCBI Taxonomy" id="2981794"/>
    <lineage>
        <taxon>Bacteria</taxon>
        <taxon>Bacillati</taxon>
        <taxon>Bacillota</taxon>
        <taxon>Clostridia</taxon>
        <taxon>Lachnospirales</taxon>
        <taxon>Lachnospiraceae</taxon>
        <taxon>Roseburia</taxon>
    </lineage>
</organism>
<keyword evidence="4 6" id="KW-0472">Membrane</keyword>
<dbReference type="NCBIfam" id="TIGR02228">
    <property type="entry name" value="sigpep_I_arch"/>
    <property type="match status" value="1"/>
</dbReference>
<dbReference type="CDD" id="cd06530">
    <property type="entry name" value="S26_SPase_I"/>
    <property type="match status" value="1"/>
</dbReference>
<evidence type="ECO:0000256" key="3">
    <source>
        <dbReference type="ARBA" id="ARBA00022989"/>
    </source>
</evidence>
<sequence length="174" mass="18716">MGKTKRKKRTIARICSMIGVSLLILVILICIPLTLPRLAGFDIYTVVTGSMEPAIPVGSLIYVREEAPAELMEGEVVAYRSDTDAGIIITHRVVNNQVVSGQLITKGDANEAEDISPVSYAQVIGKVTLTIPVLGGIFAAMVTFYGKIVIVSVVLLAAILLYIGTDSRNIQEKE</sequence>
<protein>
    <recommendedName>
        <fullName evidence="5">Signal peptidase I</fullName>
        <ecNumber evidence="5">3.4.21.89</ecNumber>
    </recommendedName>
</protein>
<dbReference type="PRINTS" id="PR00728">
    <property type="entry name" value="SIGNALPTASE"/>
</dbReference>
<gene>
    <name evidence="7" type="ORF">LKD47_00065</name>
</gene>
<dbReference type="AlphaFoldDB" id="A0AAW4W7C2"/>
<evidence type="ECO:0000256" key="6">
    <source>
        <dbReference type="SAM" id="Phobius"/>
    </source>
</evidence>
<comment type="caution">
    <text evidence="7">The sequence shown here is derived from an EMBL/GenBank/DDBJ whole genome shotgun (WGS) entry which is preliminary data.</text>
</comment>
<dbReference type="SUPFAM" id="SSF51306">
    <property type="entry name" value="LexA/Signal peptidase"/>
    <property type="match status" value="1"/>
</dbReference>
<accession>A0AAW4W7C2</accession>
<keyword evidence="7" id="KW-0378">Hydrolase</keyword>
<evidence type="ECO:0000256" key="2">
    <source>
        <dbReference type="ARBA" id="ARBA00022692"/>
    </source>
</evidence>
<evidence type="ECO:0000256" key="4">
    <source>
        <dbReference type="ARBA" id="ARBA00023136"/>
    </source>
</evidence>
<dbReference type="GO" id="GO:0009003">
    <property type="term" value="F:signal peptidase activity"/>
    <property type="evidence" value="ECO:0007669"/>
    <property type="project" value="UniProtKB-EC"/>
</dbReference>
<dbReference type="InterPro" id="IPR019533">
    <property type="entry name" value="Peptidase_S26"/>
</dbReference>
<dbReference type="Proteomes" id="UP001198893">
    <property type="component" value="Unassembled WGS sequence"/>
</dbReference>
<evidence type="ECO:0000256" key="1">
    <source>
        <dbReference type="ARBA" id="ARBA00004370"/>
    </source>
</evidence>
<dbReference type="GO" id="GO:0006465">
    <property type="term" value="P:signal peptide processing"/>
    <property type="evidence" value="ECO:0007669"/>
    <property type="project" value="UniProtKB-UniRule"/>
</dbReference>
<dbReference type="GO" id="GO:0004252">
    <property type="term" value="F:serine-type endopeptidase activity"/>
    <property type="evidence" value="ECO:0007669"/>
    <property type="project" value="UniProtKB-UniRule"/>
</dbReference>
<dbReference type="EMBL" id="JAJEQW010000001">
    <property type="protein sequence ID" value="MCC2240695.1"/>
    <property type="molecule type" value="Genomic_DNA"/>
</dbReference>
<proteinExistence type="predicted"/>
<dbReference type="Gene3D" id="2.10.109.10">
    <property type="entry name" value="Umud Fragment, subunit A"/>
    <property type="match status" value="1"/>
</dbReference>
<name>A0AAW4W7C2_9FIRM</name>
<keyword evidence="2 6" id="KW-0812">Transmembrane</keyword>
<dbReference type="EC" id="3.4.21.89" evidence="5"/>
<feature type="transmembrane region" description="Helical" evidence="6">
    <location>
        <begin position="137"/>
        <end position="163"/>
    </location>
</feature>
<evidence type="ECO:0000313" key="7">
    <source>
        <dbReference type="EMBL" id="MCC2240695.1"/>
    </source>
</evidence>
<evidence type="ECO:0000313" key="8">
    <source>
        <dbReference type="Proteomes" id="UP001198893"/>
    </source>
</evidence>
<keyword evidence="3 6" id="KW-1133">Transmembrane helix</keyword>
<dbReference type="PANTHER" id="PTHR10806">
    <property type="entry name" value="SIGNAL PEPTIDASE COMPLEX CATALYTIC SUBUNIT SEC11"/>
    <property type="match status" value="1"/>
</dbReference>
<reference evidence="7" key="1">
    <citation type="submission" date="2021-10" db="EMBL/GenBank/DDBJ databases">
        <title>Anaerobic single-cell dispensing facilitates the cultivation of human gut bacteria.</title>
        <authorList>
            <person name="Afrizal A."/>
        </authorList>
    </citation>
    <scope>NUCLEOTIDE SEQUENCE</scope>
    <source>
        <strain evidence="7">CLA-AA-H204</strain>
    </source>
</reference>
<feature type="transmembrane region" description="Helical" evidence="6">
    <location>
        <begin position="12"/>
        <end position="35"/>
    </location>
</feature>
<comment type="subcellular location">
    <subcellularLocation>
        <location evidence="1">Membrane</location>
    </subcellularLocation>
</comment>
<dbReference type="InterPro" id="IPR001733">
    <property type="entry name" value="Peptidase_S26B"/>
</dbReference>
<dbReference type="GO" id="GO:0016020">
    <property type="term" value="C:membrane"/>
    <property type="evidence" value="ECO:0007669"/>
    <property type="project" value="UniProtKB-SubCell"/>
</dbReference>
<dbReference type="InterPro" id="IPR036286">
    <property type="entry name" value="LexA/Signal_pep-like_sf"/>
</dbReference>
<evidence type="ECO:0000256" key="5">
    <source>
        <dbReference type="NCBIfam" id="TIGR02228"/>
    </source>
</evidence>